<dbReference type="InterPro" id="IPR007083">
    <property type="entry name" value="RNA_pol_Rpb1_4"/>
</dbReference>
<dbReference type="Proteomes" id="UP000033754">
    <property type="component" value="Unassembled WGS sequence"/>
</dbReference>
<dbReference type="InterPro" id="IPR007081">
    <property type="entry name" value="RNA_pol_Rpb1_5"/>
</dbReference>
<dbReference type="Pfam" id="PF04998">
    <property type="entry name" value="RNA_pol_Rpb1_5"/>
    <property type="match status" value="1"/>
</dbReference>
<keyword evidence="3" id="KW-0808">Transferase</keyword>
<dbReference type="InterPro" id="IPR045867">
    <property type="entry name" value="DNA-dir_RpoC_beta_prime"/>
</dbReference>
<evidence type="ECO:0000259" key="8">
    <source>
        <dbReference type="Pfam" id="PF04983"/>
    </source>
</evidence>
<comment type="caution">
    <text evidence="11">The sequence shown here is derived from an EMBL/GenBank/DDBJ whole genome shotgun (WGS) entry which is preliminary data.</text>
</comment>
<feature type="domain" description="RNA polymerase Rpb1" evidence="9">
    <location>
        <begin position="272"/>
        <end position="323"/>
    </location>
</feature>
<evidence type="ECO:0000256" key="4">
    <source>
        <dbReference type="ARBA" id="ARBA00022695"/>
    </source>
</evidence>
<keyword evidence="6" id="KW-0804">Transcription</keyword>
<feature type="domain" description="RNA polymerase Rpb1" evidence="10">
    <location>
        <begin position="188"/>
        <end position="270"/>
    </location>
</feature>
<evidence type="ECO:0000313" key="11">
    <source>
        <dbReference type="EMBL" id="KJV62964.1"/>
    </source>
</evidence>
<dbReference type="Pfam" id="PF04983">
    <property type="entry name" value="RNA_pol_Rpb1_3"/>
    <property type="match status" value="1"/>
</dbReference>
<dbReference type="GO" id="GO:0000428">
    <property type="term" value="C:DNA-directed RNA polymerase complex"/>
    <property type="evidence" value="ECO:0007669"/>
    <property type="project" value="UniProtKB-KW"/>
</dbReference>
<proteinExistence type="predicted"/>
<protein>
    <recommendedName>
        <fullName evidence="1">DNA-directed RNA polymerase</fullName>
        <ecNumber evidence="1">2.7.7.6</ecNumber>
    </recommendedName>
</protein>
<organism evidence="11 12">
    <name type="scientific">Anaplasma phagocytophilum str. NCH-1</name>
    <dbReference type="NCBI Taxonomy" id="1359161"/>
    <lineage>
        <taxon>Bacteria</taxon>
        <taxon>Pseudomonadati</taxon>
        <taxon>Pseudomonadota</taxon>
        <taxon>Alphaproteobacteria</taxon>
        <taxon>Rickettsiales</taxon>
        <taxon>Anaplasmataceae</taxon>
        <taxon>Anaplasma</taxon>
        <taxon>phagocytophilum group</taxon>
    </lineage>
</organism>
<evidence type="ECO:0000256" key="2">
    <source>
        <dbReference type="ARBA" id="ARBA00022478"/>
    </source>
</evidence>
<dbReference type="AlphaFoldDB" id="A0A0F3N7P2"/>
<dbReference type="GO" id="GO:0046872">
    <property type="term" value="F:metal ion binding"/>
    <property type="evidence" value="ECO:0007669"/>
    <property type="project" value="UniProtKB-KW"/>
</dbReference>
<dbReference type="GO" id="GO:0006351">
    <property type="term" value="P:DNA-templated transcription"/>
    <property type="evidence" value="ECO:0007669"/>
    <property type="project" value="InterPro"/>
</dbReference>
<dbReference type="PANTHER" id="PTHR19376:SF54">
    <property type="entry name" value="DNA-DIRECTED RNA POLYMERASE SUBUNIT BETA"/>
    <property type="match status" value="1"/>
</dbReference>
<keyword evidence="4" id="KW-0548">Nucleotidyltransferase</keyword>
<evidence type="ECO:0000256" key="1">
    <source>
        <dbReference type="ARBA" id="ARBA00012418"/>
    </source>
</evidence>
<dbReference type="InterPro" id="IPR038120">
    <property type="entry name" value="Rpb1_funnel_sf"/>
</dbReference>
<keyword evidence="5" id="KW-0479">Metal-binding</keyword>
<keyword evidence="2" id="KW-0240">DNA-directed RNA polymerase</keyword>
<evidence type="ECO:0000259" key="10">
    <source>
        <dbReference type="Pfam" id="PF05000"/>
    </source>
</evidence>
<dbReference type="PATRIC" id="fig|1359161.3.peg.1559"/>
<dbReference type="EMBL" id="LANT01000009">
    <property type="protein sequence ID" value="KJV62964.1"/>
    <property type="molecule type" value="Genomic_DNA"/>
</dbReference>
<dbReference type="GO" id="GO:0003899">
    <property type="term" value="F:DNA-directed RNA polymerase activity"/>
    <property type="evidence" value="ECO:0007669"/>
    <property type="project" value="UniProtKB-EC"/>
</dbReference>
<dbReference type="InterPro" id="IPR042102">
    <property type="entry name" value="RNA_pol_Rpb1_3_sf"/>
</dbReference>
<dbReference type="GO" id="GO:0003677">
    <property type="term" value="F:DNA binding"/>
    <property type="evidence" value="ECO:0007669"/>
    <property type="project" value="InterPro"/>
</dbReference>
<sequence>MSTNNILSPSNGRPIIVPSKDIVLGIYYLTLLEEDPEVREVQTFAEFSHVEYALHEGIVHTCSRIKYRMQKSAADGTVSSEIVETTPGRLILWQIFPQHKDLTFDLINQVLTVKEITSIVDLVYRSCGQRETVEFSDKLMYLGFKYASQSGISFGCKDMIIPDTKAAHVEDASEKIREFSIQYQDGLITKSERYNKVVDEWSKCTDLIARDMMKAISLCDEKGKYNSIYMMANSGARGSASQMKQLAGMRGLMAKPSGEIIETPIISNFREGLSVFEYFNSTHGARKGLADTALKTANSGYLTRRLVDVAQDCTVVEHDCGTSGALLRERS</sequence>
<accession>A0A0F3N7P2</accession>
<dbReference type="Gene3D" id="1.10.132.30">
    <property type="match status" value="1"/>
</dbReference>
<evidence type="ECO:0000256" key="5">
    <source>
        <dbReference type="ARBA" id="ARBA00022723"/>
    </source>
</evidence>
<evidence type="ECO:0000259" key="9">
    <source>
        <dbReference type="Pfam" id="PF04998"/>
    </source>
</evidence>
<evidence type="ECO:0000256" key="3">
    <source>
        <dbReference type="ARBA" id="ARBA00022679"/>
    </source>
</evidence>
<evidence type="ECO:0000256" key="7">
    <source>
        <dbReference type="ARBA" id="ARBA00048552"/>
    </source>
</evidence>
<evidence type="ECO:0000256" key="6">
    <source>
        <dbReference type="ARBA" id="ARBA00023163"/>
    </source>
</evidence>
<dbReference type="Pfam" id="PF05000">
    <property type="entry name" value="RNA_pol_Rpb1_4"/>
    <property type="match status" value="1"/>
</dbReference>
<dbReference type="Gene3D" id="1.10.274.100">
    <property type="entry name" value="RNA polymerase Rpb1, domain 3"/>
    <property type="match status" value="2"/>
</dbReference>
<gene>
    <name evidence="11" type="ORF">EPHNCH_1370</name>
</gene>
<evidence type="ECO:0000313" key="12">
    <source>
        <dbReference type="Proteomes" id="UP000033754"/>
    </source>
</evidence>
<reference evidence="11 12" key="1">
    <citation type="submission" date="2015-01" db="EMBL/GenBank/DDBJ databases">
        <title>Genome Sequencing of Rickettsiales.</title>
        <authorList>
            <person name="Daugherty S.C."/>
            <person name="Su Q."/>
            <person name="Abolude K."/>
            <person name="Beier-Sexton M."/>
            <person name="Carlyon J.A."/>
            <person name="Carter R."/>
            <person name="Day N.P."/>
            <person name="Dumler S.J."/>
            <person name="Dyachenko V."/>
            <person name="Godinez A."/>
            <person name="Kurtti T.J."/>
            <person name="Lichay M."/>
            <person name="Mullins K.E."/>
            <person name="Ott S."/>
            <person name="Pappas-Brown V."/>
            <person name="Paris D.H."/>
            <person name="Patel P."/>
            <person name="Richards A.L."/>
            <person name="Sadzewicz L."/>
            <person name="Sears K."/>
            <person name="Seidman D."/>
            <person name="Sengamalay N."/>
            <person name="Stenos J."/>
            <person name="Tallon L.J."/>
            <person name="Vincent G."/>
            <person name="Fraser C.M."/>
            <person name="Munderloh U."/>
            <person name="Dunning-Hotopp J.C."/>
        </authorList>
    </citation>
    <scope>NUCLEOTIDE SEQUENCE [LARGE SCALE GENOMIC DNA]</scope>
    <source>
        <strain evidence="11 12">NCH-1</strain>
    </source>
</reference>
<dbReference type="EC" id="2.7.7.6" evidence="1"/>
<dbReference type="PANTHER" id="PTHR19376">
    <property type="entry name" value="DNA-DIRECTED RNA POLYMERASE"/>
    <property type="match status" value="1"/>
</dbReference>
<feature type="domain" description="RNA polymerase Rpb1" evidence="8">
    <location>
        <begin position="5"/>
        <end position="159"/>
    </location>
</feature>
<comment type="catalytic activity">
    <reaction evidence="7">
        <text>RNA(n) + a ribonucleoside 5'-triphosphate = RNA(n+1) + diphosphate</text>
        <dbReference type="Rhea" id="RHEA:21248"/>
        <dbReference type="Rhea" id="RHEA-COMP:14527"/>
        <dbReference type="Rhea" id="RHEA-COMP:17342"/>
        <dbReference type="ChEBI" id="CHEBI:33019"/>
        <dbReference type="ChEBI" id="CHEBI:61557"/>
        <dbReference type="ChEBI" id="CHEBI:140395"/>
        <dbReference type="EC" id="2.7.7.6"/>
    </reaction>
</comment>
<dbReference type="SUPFAM" id="SSF64484">
    <property type="entry name" value="beta and beta-prime subunits of DNA dependent RNA-polymerase"/>
    <property type="match status" value="1"/>
</dbReference>
<name>A0A0F3N7P2_ANAPH</name>
<dbReference type="InterPro" id="IPR007066">
    <property type="entry name" value="RNA_pol_Rpb1_3"/>
</dbReference>